<dbReference type="InterPro" id="IPR001451">
    <property type="entry name" value="Hexapep"/>
</dbReference>
<organism evidence="1 2">
    <name type="scientific">Sphingomonas baiyangensis</name>
    <dbReference type="NCBI Taxonomy" id="2572576"/>
    <lineage>
        <taxon>Bacteria</taxon>
        <taxon>Pseudomonadati</taxon>
        <taxon>Pseudomonadota</taxon>
        <taxon>Alphaproteobacteria</taxon>
        <taxon>Sphingomonadales</taxon>
        <taxon>Sphingomonadaceae</taxon>
        <taxon>Sphingomonas</taxon>
    </lineage>
</organism>
<protein>
    <submittedName>
        <fullName evidence="1">Gamma carbonic anhydrase family protein</fullName>
    </submittedName>
</protein>
<dbReference type="InterPro" id="IPR050484">
    <property type="entry name" value="Transf_Hexapept/Carb_Anhydrase"/>
</dbReference>
<dbReference type="Pfam" id="PF00132">
    <property type="entry name" value="Hexapep"/>
    <property type="match status" value="1"/>
</dbReference>
<dbReference type="EMBL" id="SWKR01000002">
    <property type="protein sequence ID" value="TKD50512.1"/>
    <property type="molecule type" value="Genomic_DNA"/>
</dbReference>
<dbReference type="PANTHER" id="PTHR13061:SF29">
    <property type="entry name" value="GAMMA CARBONIC ANHYDRASE-LIKE 1, MITOCHONDRIAL-RELATED"/>
    <property type="match status" value="1"/>
</dbReference>
<evidence type="ECO:0000313" key="1">
    <source>
        <dbReference type="EMBL" id="TKD50512.1"/>
    </source>
</evidence>
<dbReference type="PANTHER" id="PTHR13061">
    <property type="entry name" value="DYNACTIN SUBUNIT P25"/>
    <property type="match status" value="1"/>
</dbReference>
<dbReference type="InterPro" id="IPR011004">
    <property type="entry name" value="Trimer_LpxA-like_sf"/>
</dbReference>
<evidence type="ECO:0000313" key="2">
    <source>
        <dbReference type="Proteomes" id="UP000309138"/>
    </source>
</evidence>
<comment type="caution">
    <text evidence="1">The sequence shown here is derived from an EMBL/GenBank/DDBJ whole genome shotgun (WGS) entry which is preliminary data.</text>
</comment>
<accession>A0A4U1L1P4</accession>
<dbReference type="Proteomes" id="UP000309138">
    <property type="component" value="Unassembled WGS sequence"/>
</dbReference>
<dbReference type="CDD" id="cd04645">
    <property type="entry name" value="LbH_gamma_CA_like"/>
    <property type="match status" value="1"/>
</dbReference>
<proteinExistence type="predicted"/>
<dbReference type="AlphaFoldDB" id="A0A4U1L1P4"/>
<dbReference type="SUPFAM" id="SSF51161">
    <property type="entry name" value="Trimeric LpxA-like enzymes"/>
    <property type="match status" value="1"/>
</dbReference>
<dbReference type="OrthoDB" id="9803036at2"/>
<dbReference type="Gene3D" id="2.160.10.10">
    <property type="entry name" value="Hexapeptide repeat proteins"/>
    <property type="match status" value="1"/>
</dbReference>
<dbReference type="InterPro" id="IPR047324">
    <property type="entry name" value="LbH_gamma_CA-like"/>
</dbReference>
<name>A0A4U1L1P4_9SPHN</name>
<sequence length="178" mass="17798">MPLYAIGGKAPQLPGDGSAWIAPSADVIGDAVLGEGVSLWFGAVIRADNTTISIGANTNVQEGAMLHSDPGAPLSVGAGCTIGHHAILHGCTIGDNVLVGMGATILNHAVIGDDCLVGAGALVTEGKAFPAGSLIVGSPARVVRQLDPAAIAGLRMSAALYVAKAREYAEGLVRVDQP</sequence>
<reference evidence="1 2" key="1">
    <citation type="submission" date="2019-04" db="EMBL/GenBank/DDBJ databases">
        <authorList>
            <person name="Yang Y."/>
            <person name="Wei D."/>
        </authorList>
    </citation>
    <scope>NUCLEOTIDE SEQUENCE [LARGE SCALE GENOMIC DNA]</scope>
    <source>
        <strain evidence="1 2">L-1-4w-11</strain>
    </source>
</reference>
<keyword evidence="2" id="KW-1185">Reference proteome</keyword>
<dbReference type="RefSeq" id="WP_136942453.1">
    <property type="nucleotide sequence ID" value="NZ_SWKR01000002.1"/>
</dbReference>
<gene>
    <name evidence="1" type="ORF">FBR43_06840</name>
</gene>